<dbReference type="PROSITE" id="PS00713">
    <property type="entry name" value="NA_DICARBOXYL_SYMP_1"/>
    <property type="match status" value="1"/>
</dbReference>
<feature type="transmembrane region" description="Helical" evidence="9">
    <location>
        <begin position="148"/>
        <end position="165"/>
    </location>
</feature>
<evidence type="ECO:0000256" key="7">
    <source>
        <dbReference type="ARBA" id="ARBA00022989"/>
    </source>
</evidence>
<evidence type="ECO:0000256" key="2">
    <source>
        <dbReference type="ARBA" id="ARBA00022448"/>
    </source>
</evidence>
<dbReference type="FunFam" id="1.10.3860.10:FF:000001">
    <property type="entry name" value="C4-dicarboxylate transport protein"/>
    <property type="match status" value="1"/>
</dbReference>
<dbReference type="STRING" id="47885.APT59_12235"/>
<evidence type="ECO:0000313" key="11">
    <source>
        <dbReference type="Proteomes" id="UP000250579"/>
    </source>
</evidence>
<dbReference type="PANTHER" id="PTHR42865:SF1">
    <property type="entry name" value="AEROBIC C4-DICARBOXYLATE TRANSPORT PROTEIN"/>
    <property type="match status" value="1"/>
</dbReference>
<reference evidence="10 11" key="1">
    <citation type="submission" date="2017-06" db="EMBL/GenBank/DDBJ databases">
        <title>Evolution towards high GC content and high-temperature stress adaptation in endophytic Pseudomonas oryzihabitans impacted its plant-growth promoting traits.</title>
        <authorList>
            <person name="Nascimento F.X."/>
        </authorList>
    </citation>
    <scope>NUCLEOTIDE SEQUENCE [LARGE SCALE GENOMIC DNA]</scope>
    <source>
        <strain evidence="10 11">MS8</strain>
    </source>
</reference>
<dbReference type="PRINTS" id="PR00173">
    <property type="entry name" value="EDTRNSPORT"/>
</dbReference>
<dbReference type="GO" id="GO:0070778">
    <property type="term" value="P:L-aspartate transmembrane transport"/>
    <property type="evidence" value="ECO:0007669"/>
    <property type="project" value="TreeGrafter"/>
</dbReference>
<organism evidence="10 11">
    <name type="scientific">Pseudomonas oryzihabitans</name>
    <dbReference type="NCBI Taxonomy" id="47885"/>
    <lineage>
        <taxon>Bacteria</taxon>
        <taxon>Pseudomonadati</taxon>
        <taxon>Pseudomonadota</taxon>
        <taxon>Gammaproteobacteria</taxon>
        <taxon>Pseudomonadales</taxon>
        <taxon>Pseudomonadaceae</taxon>
        <taxon>Pseudomonas</taxon>
    </lineage>
</organism>
<dbReference type="PROSITE" id="PS00714">
    <property type="entry name" value="NA_DICARBOXYL_SYMP_2"/>
    <property type="match status" value="1"/>
</dbReference>
<dbReference type="AlphaFoldDB" id="A0A2Z5A9E3"/>
<dbReference type="SUPFAM" id="SSF118215">
    <property type="entry name" value="Proton glutamate symport protein"/>
    <property type="match status" value="1"/>
</dbReference>
<comment type="subcellular location">
    <subcellularLocation>
        <location evidence="1">Cell membrane</location>
        <topology evidence="1">Multi-pass membrane protein</topology>
    </subcellularLocation>
</comment>
<dbReference type="Gene3D" id="1.10.3860.10">
    <property type="entry name" value="Sodium:dicarboxylate symporter"/>
    <property type="match status" value="1"/>
</dbReference>
<feature type="transmembrane region" description="Helical" evidence="9">
    <location>
        <begin position="75"/>
        <end position="97"/>
    </location>
</feature>
<dbReference type="GO" id="GO:0015138">
    <property type="term" value="F:fumarate transmembrane transporter activity"/>
    <property type="evidence" value="ECO:0007669"/>
    <property type="project" value="TreeGrafter"/>
</dbReference>
<keyword evidence="5 9" id="KW-0812">Transmembrane</keyword>
<dbReference type="NCBIfam" id="NF002461">
    <property type="entry name" value="PRK01663.1"/>
    <property type="match status" value="1"/>
</dbReference>
<keyword evidence="7 9" id="KW-1133">Transmembrane helix</keyword>
<protein>
    <submittedName>
        <fullName evidence="10">Dicarboxylate/amino acid:cation symporter</fullName>
    </submittedName>
</protein>
<dbReference type="RefSeq" id="WP_208691423.1">
    <property type="nucleotide sequence ID" value="NZ_CP022198.1"/>
</dbReference>
<evidence type="ECO:0000256" key="5">
    <source>
        <dbReference type="ARBA" id="ARBA00022692"/>
    </source>
</evidence>
<dbReference type="InterPro" id="IPR018107">
    <property type="entry name" value="Na-dicarboxylate_symporter_CS"/>
</dbReference>
<evidence type="ECO:0000256" key="3">
    <source>
        <dbReference type="ARBA" id="ARBA00022475"/>
    </source>
</evidence>
<feature type="transmembrane region" description="Helical" evidence="9">
    <location>
        <begin position="217"/>
        <end position="240"/>
    </location>
</feature>
<keyword evidence="4" id="KW-0997">Cell inner membrane</keyword>
<dbReference type="EMBL" id="CP022198">
    <property type="protein sequence ID" value="AXA67247.1"/>
    <property type="molecule type" value="Genomic_DNA"/>
</dbReference>
<dbReference type="Proteomes" id="UP000250579">
    <property type="component" value="Chromosome"/>
</dbReference>
<sequence length="437" mass="46212">MKLAKSLYFQILCAVVLGVLVGHFWAQQAVALKPLGDAFIKLIKMMIAPVVFCTIVTGIAGMTDKSALGRLMGKTLLLFLVLTVISLFIGLGAVYLFQPGVGMNIDPATLSTASIAQYTASAARLSVVDFFMHIIPDTFMGAFNKGEVLPVLFIAVLCGFALSAMGERGRPVLEVLESASQMVFRIFGYLMRFAPVGAFGALAFTVGQYGITSLGSLAKLIATLYIACAFFVFVVLGALCRSRGFSLWKLLRYFREEFLVVLGTSSTEPVLPRMLQKLEGLGCKKGVVGLVLPTGYSFNLDGTAIYLSLAAVFIAQACNIDLTIGQTLTMLAIMLLSSKGAAGVTGSGFVALASTLTVIHDIPLAGLALLIGIDRFMSEARALTSLASNAVATVVIALGEGACDREKLMRALASGKAEPLALPEAAEWTAPDARPHA</sequence>
<keyword evidence="8 9" id="KW-0472">Membrane</keyword>
<dbReference type="InterPro" id="IPR001991">
    <property type="entry name" value="Na-dicarboxylate_symporter"/>
</dbReference>
<keyword evidence="3" id="KW-1003">Cell membrane</keyword>
<feature type="transmembrane region" description="Helical" evidence="9">
    <location>
        <begin position="38"/>
        <end position="63"/>
    </location>
</feature>
<evidence type="ECO:0000313" key="10">
    <source>
        <dbReference type="EMBL" id="AXA67247.1"/>
    </source>
</evidence>
<feature type="transmembrane region" description="Helical" evidence="9">
    <location>
        <begin position="186"/>
        <end position="211"/>
    </location>
</feature>
<dbReference type="PANTHER" id="PTHR42865">
    <property type="entry name" value="PROTON/GLUTAMATE-ASPARTATE SYMPORTER"/>
    <property type="match status" value="1"/>
</dbReference>
<dbReference type="InterPro" id="IPR036458">
    <property type="entry name" value="Na:dicarbo_symporter_sf"/>
</dbReference>
<feature type="transmembrane region" description="Helical" evidence="9">
    <location>
        <begin position="349"/>
        <end position="373"/>
    </location>
</feature>
<evidence type="ECO:0000256" key="6">
    <source>
        <dbReference type="ARBA" id="ARBA00022847"/>
    </source>
</evidence>
<dbReference type="GO" id="GO:0015141">
    <property type="term" value="F:succinate transmembrane transporter activity"/>
    <property type="evidence" value="ECO:0007669"/>
    <property type="project" value="TreeGrafter"/>
</dbReference>
<dbReference type="GO" id="GO:0005886">
    <property type="term" value="C:plasma membrane"/>
    <property type="evidence" value="ECO:0007669"/>
    <property type="project" value="UniProtKB-SubCell"/>
</dbReference>
<dbReference type="Pfam" id="PF00375">
    <property type="entry name" value="SDF"/>
    <property type="match status" value="1"/>
</dbReference>
<dbReference type="GO" id="GO:0015366">
    <property type="term" value="F:malate:proton symporter activity"/>
    <property type="evidence" value="ECO:0007669"/>
    <property type="project" value="TreeGrafter"/>
</dbReference>
<keyword evidence="6" id="KW-0769">Symport</keyword>
<feature type="transmembrane region" description="Helical" evidence="9">
    <location>
        <begin position="7"/>
        <end position="26"/>
    </location>
</feature>
<evidence type="ECO:0000256" key="1">
    <source>
        <dbReference type="ARBA" id="ARBA00004651"/>
    </source>
</evidence>
<accession>A0A2Z5A9E3</accession>
<keyword evidence="2" id="KW-0813">Transport</keyword>
<gene>
    <name evidence="10" type="ORF">CE139_15980</name>
</gene>
<evidence type="ECO:0000256" key="8">
    <source>
        <dbReference type="ARBA" id="ARBA00023136"/>
    </source>
</evidence>
<proteinExistence type="predicted"/>
<evidence type="ECO:0000256" key="9">
    <source>
        <dbReference type="SAM" id="Phobius"/>
    </source>
</evidence>
<feature type="transmembrane region" description="Helical" evidence="9">
    <location>
        <begin position="304"/>
        <end position="337"/>
    </location>
</feature>
<evidence type="ECO:0000256" key="4">
    <source>
        <dbReference type="ARBA" id="ARBA00022519"/>
    </source>
</evidence>
<name>A0A2Z5A9E3_9PSED</name>